<accession>A0A1I7AXJ4</accession>
<dbReference type="SUPFAM" id="SSF48452">
    <property type="entry name" value="TPR-like"/>
    <property type="match status" value="1"/>
</dbReference>
<evidence type="ECO:0000256" key="1">
    <source>
        <dbReference type="PROSITE-ProRule" id="PRU00339"/>
    </source>
</evidence>
<sequence length="196" mass="20857">MASPRATPHATTRNVILATALAGAMAGCAPDPGADLTQGPYAPGVDHKKTAIDGLDVGNRLMSAGEYELALDAFTRAALDQGMTPEVLTGLGTANLGLGRLGQSERQLRRAVADAPDWPEAWNNLGVVLMEQGKLGEAQQIFRKAYALDNGQSDSIRDNLRLALAKTENSANTAGQNEDYKLVRRSGSEYLIRKIP</sequence>
<protein>
    <submittedName>
        <fullName evidence="2">Tetratricopeptide repeat-containing protein</fullName>
    </submittedName>
</protein>
<evidence type="ECO:0000313" key="2">
    <source>
        <dbReference type="EMBL" id="SFT79601.1"/>
    </source>
</evidence>
<dbReference type="InterPro" id="IPR019734">
    <property type="entry name" value="TPR_rpt"/>
</dbReference>
<dbReference type="eggNOG" id="COG0457">
    <property type="taxonomic scope" value="Bacteria"/>
</dbReference>
<dbReference type="InterPro" id="IPR011990">
    <property type="entry name" value="TPR-like_helical_dom_sf"/>
</dbReference>
<name>A0A1I7AXJ4_9RHOB</name>
<keyword evidence="3" id="KW-1185">Reference proteome</keyword>
<dbReference type="PROSITE" id="PS51257">
    <property type="entry name" value="PROKAR_LIPOPROTEIN"/>
    <property type="match status" value="1"/>
</dbReference>
<dbReference type="Pfam" id="PF13432">
    <property type="entry name" value="TPR_16"/>
    <property type="match status" value="1"/>
</dbReference>
<dbReference type="Gene3D" id="1.25.40.10">
    <property type="entry name" value="Tetratricopeptide repeat domain"/>
    <property type="match status" value="1"/>
</dbReference>
<dbReference type="EMBL" id="FPAW01000008">
    <property type="protein sequence ID" value="SFT79601.1"/>
    <property type="molecule type" value="Genomic_DNA"/>
</dbReference>
<reference evidence="2 3" key="1">
    <citation type="submission" date="2016-10" db="EMBL/GenBank/DDBJ databases">
        <authorList>
            <person name="de Groot N.N."/>
        </authorList>
    </citation>
    <scope>NUCLEOTIDE SEQUENCE [LARGE SCALE GENOMIC DNA]</scope>
    <source>
        <strain evidence="2 3">CGMCC 1.10959</strain>
    </source>
</reference>
<gene>
    <name evidence="2" type="ORF">SAMN05216236_1089</name>
</gene>
<dbReference type="STRING" id="999627.SAMN05216236_1089"/>
<evidence type="ECO:0000313" key="3">
    <source>
        <dbReference type="Proteomes" id="UP000182466"/>
    </source>
</evidence>
<proteinExistence type="predicted"/>
<feature type="repeat" description="TPR" evidence="1">
    <location>
        <begin position="119"/>
        <end position="152"/>
    </location>
</feature>
<dbReference type="RefSeq" id="WP_027263478.1">
    <property type="nucleotide sequence ID" value="NZ_FPAW01000008.1"/>
</dbReference>
<dbReference type="SMART" id="SM00028">
    <property type="entry name" value="TPR"/>
    <property type="match status" value="2"/>
</dbReference>
<dbReference type="AlphaFoldDB" id="A0A1I7AXJ4"/>
<dbReference type="Proteomes" id="UP000182466">
    <property type="component" value="Unassembled WGS sequence"/>
</dbReference>
<dbReference type="PROSITE" id="PS50005">
    <property type="entry name" value="TPR"/>
    <property type="match status" value="1"/>
</dbReference>
<organism evidence="2 3">
    <name type="scientific">Sedimentitalea nanhaiensis</name>
    <dbReference type="NCBI Taxonomy" id="999627"/>
    <lineage>
        <taxon>Bacteria</taxon>
        <taxon>Pseudomonadati</taxon>
        <taxon>Pseudomonadota</taxon>
        <taxon>Alphaproteobacteria</taxon>
        <taxon>Rhodobacterales</taxon>
        <taxon>Paracoccaceae</taxon>
        <taxon>Sedimentitalea</taxon>
    </lineage>
</organism>
<dbReference type="OrthoDB" id="495305at2"/>
<keyword evidence="1" id="KW-0802">TPR repeat</keyword>